<reference evidence="2 4" key="1">
    <citation type="journal article" date="2014" name="ISME J.">
        <title>Trehalose/2-sulfotrehalose biosynthesis and glycine-betaine uptake are widely spread mechanisms for osmoadaptation in the Halobacteriales.</title>
        <authorList>
            <person name="Youssef N.H."/>
            <person name="Savage-Ashlock K.N."/>
            <person name="McCully A.L."/>
            <person name="Luedtke B."/>
            <person name="Shaw E.I."/>
            <person name="Hoff W.D."/>
            <person name="Elshahed M.S."/>
        </authorList>
    </citation>
    <scope>NUCLEOTIDE SEQUENCE [LARGE SCALE GENOMIC DNA]</scope>
    <source>
        <strain evidence="2 4">DX253</strain>
    </source>
</reference>
<dbReference type="PATRIC" id="fig|797209.4.peg.3644"/>
<gene>
    <name evidence="3" type="ORF">SAMN05444342_2174</name>
    <name evidence="2" type="ORF">ZOD2009_18589</name>
</gene>
<dbReference type="EMBL" id="FRAN01000003">
    <property type="protein sequence ID" value="SHK78586.1"/>
    <property type="molecule type" value="Genomic_DNA"/>
</dbReference>
<dbReference type="Proteomes" id="UP000184203">
    <property type="component" value="Unassembled WGS sequence"/>
</dbReference>
<proteinExistence type="predicted"/>
<dbReference type="GO" id="GO:0016874">
    <property type="term" value="F:ligase activity"/>
    <property type="evidence" value="ECO:0007669"/>
    <property type="project" value="UniProtKB-KW"/>
</dbReference>
<protein>
    <submittedName>
        <fullName evidence="3">RNA ligase</fullName>
    </submittedName>
</protein>
<organism evidence="2 4">
    <name type="scientific">Haladaptatus paucihalophilus DX253</name>
    <dbReference type="NCBI Taxonomy" id="797209"/>
    <lineage>
        <taxon>Archaea</taxon>
        <taxon>Methanobacteriati</taxon>
        <taxon>Methanobacteriota</taxon>
        <taxon>Stenosarchaea group</taxon>
        <taxon>Halobacteria</taxon>
        <taxon>Halobacteriales</taxon>
        <taxon>Haladaptataceae</taxon>
        <taxon>Haladaptatus</taxon>
    </lineage>
</organism>
<dbReference type="STRING" id="797209.GCA_000376445_02824"/>
<dbReference type="Gene3D" id="3.30.470.30">
    <property type="entry name" value="DNA ligase/mRNA capping enzyme"/>
    <property type="match status" value="1"/>
</dbReference>
<evidence type="ECO:0000313" key="2">
    <source>
        <dbReference type="EMBL" id="EFW90494.1"/>
    </source>
</evidence>
<sequence>MKRYPSIPRADAASALFERGHLWIQEKIDGWGVRFQLQESGVIRVGDRERVYEAGELPARYQHLIRHLRENLDREALRAAVGDVESVVFFGEATVKRTIDYEWRRTPSFLGYDIWETNEERFLPPDAVEKVYERLGLNPVNTVQKEVRAVDFDPDAYEIPESNWYDGPAAGVVIRNKTGERAELTHPNVEATTDVKPVEGPAEEVATELATDRRFRTVATAVEARNRAVTVDTLYDRVFEDIVREEHDRLFHDAADFDEGAFRSELAALASEFVAERSN</sequence>
<accession>E7QY28</accession>
<dbReference type="Pfam" id="PF09414">
    <property type="entry name" value="RNA_ligase"/>
    <property type="match status" value="1"/>
</dbReference>
<evidence type="ECO:0000259" key="1">
    <source>
        <dbReference type="Pfam" id="PF09414"/>
    </source>
</evidence>
<keyword evidence="5" id="KW-1185">Reference proteome</keyword>
<evidence type="ECO:0000313" key="4">
    <source>
        <dbReference type="Proteomes" id="UP000003751"/>
    </source>
</evidence>
<dbReference type="InterPro" id="IPR021122">
    <property type="entry name" value="RNA_ligase_dom_REL/Rnl2"/>
</dbReference>
<dbReference type="SUPFAM" id="SSF56091">
    <property type="entry name" value="DNA ligase/mRNA capping enzyme, catalytic domain"/>
    <property type="match status" value="1"/>
</dbReference>
<feature type="domain" description="RNA ligase" evidence="1">
    <location>
        <begin position="21"/>
        <end position="179"/>
    </location>
</feature>
<dbReference type="eggNOG" id="arCOG08926">
    <property type="taxonomic scope" value="Archaea"/>
</dbReference>
<dbReference type="AlphaFoldDB" id="E7QY28"/>
<dbReference type="EMBL" id="AEMG01000025">
    <property type="protein sequence ID" value="EFW90494.1"/>
    <property type="molecule type" value="Genomic_DNA"/>
</dbReference>
<dbReference type="OrthoDB" id="326212at2157"/>
<dbReference type="Proteomes" id="UP000003751">
    <property type="component" value="Unassembled WGS sequence"/>
</dbReference>
<name>E7QY28_HALPU</name>
<dbReference type="RefSeq" id="WP_007982380.1">
    <property type="nucleotide sequence ID" value="NZ_AEMG01000025.1"/>
</dbReference>
<evidence type="ECO:0000313" key="3">
    <source>
        <dbReference type="EMBL" id="SHK78586.1"/>
    </source>
</evidence>
<keyword evidence="3" id="KW-0436">Ligase</keyword>
<reference evidence="5" key="3">
    <citation type="submission" date="2016-11" db="EMBL/GenBank/DDBJ databases">
        <authorList>
            <person name="Varghese N."/>
            <person name="Submissions S."/>
        </authorList>
    </citation>
    <scope>NUCLEOTIDE SEQUENCE [LARGE SCALE GENOMIC DNA]</scope>
    <source>
        <strain evidence="5">DX253</strain>
    </source>
</reference>
<reference evidence="3" key="2">
    <citation type="submission" date="2016-11" db="EMBL/GenBank/DDBJ databases">
        <authorList>
            <person name="Jaros S."/>
            <person name="Januszkiewicz K."/>
            <person name="Wedrychowicz H."/>
        </authorList>
    </citation>
    <scope>NUCLEOTIDE SEQUENCE [LARGE SCALE GENOMIC DNA]</scope>
    <source>
        <strain evidence="3">DX253</strain>
    </source>
</reference>
<evidence type="ECO:0000313" key="5">
    <source>
        <dbReference type="Proteomes" id="UP000184203"/>
    </source>
</evidence>